<dbReference type="EMBL" id="MU129025">
    <property type="protein sequence ID" value="KAF9510004.1"/>
    <property type="molecule type" value="Genomic_DNA"/>
</dbReference>
<dbReference type="AlphaFoldDB" id="A0A9P6AQ56"/>
<dbReference type="Proteomes" id="UP000886523">
    <property type="component" value="Unassembled WGS sequence"/>
</dbReference>
<dbReference type="OrthoDB" id="3230070at2759"/>
<evidence type="ECO:0000313" key="1">
    <source>
        <dbReference type="EMBL" id="KAF9510004.1"/>
    </source>
</evidence>
<reference evidence="1" key="1">
    <citation type="journal article" date="2020" name="Nat. Commun.">
        <title>Large-scale genome sequencing of mycorrhizal fungi provides insights into the early evolution of symbiotic traits.</title>
        <authorList>
            <person name="Miyauchi S."/>
            <person name="Kiss E."/>
            <person name="Kuo A."/>
            <person name="Drula E."/>
            <person name="Kohler A."/>
            <person name="Sanchez-Garcia M."/>
            <person name="Morin E."/>
            <person name="Andreopoulos B."/>
            <person name="Barry K.W."/>
            <person name="Bonito G."/>
            <person name="Buee M."/>
            <person name="Carver A."/>
            <person name="Chen C."/>
            <person name="Cichocki N."/>
            <person name="Clum A."/>
            <person name="Culley D."/>
            <person name="Crous P.W."/>
            <person name="Fauchery L."/>
            <person name="Girlanda M."/>
            <person name="Hayes R.D."/>
            <person name="Keri Z."/>
            <person name="LaButti K."/>
            <person name="Lipzen A."/>
            <person name="Lombard V."/>
            <person name="Magnuson J."/>
            <person name="Maillard F."/>
            <person name="Murat C."/>
            <person name="Nolan M."/>
            <person name="Ohm R.A."/>
            <person name="Pangilinan J."/>
            <person name="Pereira M.F."/>
            <person name="Perotto S."/>
            <person name="Peter M."/>
            <person name="Pfister S."/>
            <person name="Riley R."/>
            <person name="Sitrit Y."/>
            <person name="Stielow J.B."/>
            <person name="Szollosi G."/>
            <person name="Zifcakova L."/>
            <person name="Stursova M."/>
            <person name="Spatafora J.W."/>
            <person name="Tedersoo L."/>
            <person name="Vaario L.M."/>
            <person name="Yamada A."/>
            <person name="Yan M."/>
            <person name="Wang P."/>
            <person name="Xu J."/>
            <person name="Bruns T."/>
            <person name="Baldrian P."/>
            <person name="Vilgalys R."/>
            <person name="Dunand C."/>
            <person name="Henrissat B."/>
            <person name="Grigoriev I.V."/>
            <person name="Hibbett D."/>
            <person name="Nagy L.G."/>
            <person name="Martin F.M."/>
        </authorList>
    </citation>
    <scope>NUCLEOTIDE SEQUENCE</scope>
    <source>
        <strain evidence="1">UP504</strain>
    </source>
</reference>
<evidence type="ECO:0008006" key="3">
    <source>
        <dbReference type="Google" id="ProtNLM"/>
    </source>
</evidence>
<evidence type="ECO:0000313" key="2">
    <source>
        <dbReference type="Proteomes" id="UP000886523"/>
    </source>
</evidence>
<accession>A0A9P6AQ56</accession>
<proteinExistence type="predicted"/>
<protein>
    <recommendedName>
        <fullName evidence="3">Reverse transcriptase</fullName>
    </recommendedName>
</protein>
<feature type="non-terminal residue" evidence="1">
    <location>
        <position position="1"/>
    </location>
</feature>
<organism evidence="1 2">
    <name type="scientific">Hydnum rufescens UP504</name>
    <dbReference type="NCBI Taxonomy" id="1448309"/>
    <lineage>
        <taxon>Eukaryota</taxon>
        <taxon>Fungi</taxon>
        <taxon>Dikarya</taxon>
        <taxon>Basidiomycota</taxon>
        <taxon>Agaricomycotina</taxon>
        <taxon>Agaricomycetes</taxon>
        <taxon>Cantharellales</taxon>
        <taxon>Hydnaceae</taxon>
        <taxon>Hydnum</taxon>
    </lineage>
</organism>
<sequence>RKTFSRLIQCRTGHAHIRSYYVKFEPEDRRCQCGEPVQTRNHILYECRIFHDERHLLGHGEERQPRYLLGTIDGIERLASFIKATPAFTKLSTIYDLT</sequence>
<name>A0A9P6AQ56_9AGAM</name>
<comment type="caution">
    <text evidence="1">The sequence shown here is derived from an EMBL/GenBank/DDBJ whole genome shotgun (WGS) entry which is preliminary data.</text>
</comment>
<keyword evidence="2" id="KW-1185">Reference proteome</keyword>
<gene>
    <name evidence="1" type="ORF">BS47DRAFT_1300777</name>
</gene>